<feature type="domain" description="Integrase catalytic" evidence="1">
    <location>
        <begin position="1"/>
        <end position="109"/>
    </location>
</feature>
<dbReference type="PROSITE" id="PS50994">
    <property type="entry name" value="INTEGRASE"/>
    <property type="match status" value="1"/>
</dbReference>
<dbReference type="GO" id="GO:0015074">
    <property type="term" value="P:DNA integration"/>
    <property type="evidence" value="ECO:0007669"/>
    <property type="project" value="InterPro"/>
</dbReference>
<evidence type="ECO:0000313" key="2">
    <source>
        <dbReference type="EMBL" id="CCI11793.1"/>
    </source>
</evidence>
<keyword evidence="3" id="KW-1185">Reference proteome</keyword>
<gene>
    <name evidence="2" type="ORF">BN9_134970</name>
</gene>
<evidence type="ECO:0000313" key="3">
    <source>
        <dbReference type="Proteomes" id="UP000053237"/>
    </source>
</evidence>
<proteinExistence type="predicted"/>
<dbReference type="GO" id="GO:0003676">
    <property type="term" value="F:nucleic acid binding"/>
    <property type="evidence" value="ECO:0007669"/>
    <property type="project" value="InterPro"/>
</dbReference>
<dbReference type="SUPFAM" id="SSF53098">
    <property type="entry name" value="Ribonuclease H-like"/>
    <property type="match status" value="1"/>
</dbReference>
<dbReference type="STRING" id="65357.A0A024FX79"/>
<dbReference type="PANTHER" id="PTHR42648">
    <property type="entry name" value="TRANSPOSASE, PUTATIVE-RELATED"/>
    <property type="match status" value="1"/>
</dbReference>
<dbReference type="Pfam" id="PF25597">
    <property type="entry name" value="SH3_retrovirus"/>
    <property type="match status" value="1"/>
</dbReference>
<dbReference type="InParanoid" id="A0A024FX79"/>
<reference evidence="2 3" key="1">
    <citation type="submission" date="2012-05" db="EMBL/GenBank/DDBJ databases">
        <title>Recombination and specialization in a pathogen metapopulation.</title>
        <authorList>
            <person name="Gardiner A."/>
            <person name="Kemen E."/>
            <person name="Schultz-Larsen T."/>
            <person name="MacLean D."/>
            <person name="Van Oosterhout C."/>
            <person name="Jones J.D.G."/>
        </authorList>
    </citation>
    <scope>NUCLEOTIDE SEQUENCE [LARGE SCALE GENOMIC DNA]</scope>
    <source>
        <strain evidence="2 3">Ac Nc2</strain>
    </source>
</reference>
<name>A0A024FX79_9STRA</name>
<dbReference type="InterPro" id="IPR057670">
    <property type="entry name" value="SH3_retrovirus"/>
</dbReference>
<dbReference type="Gene3D" id="3.30.420.10">
    <property type="entry name" value="Ribonuclease H-like superfamily/Ribonuclease H"/>
    <property type="match status" value="1"/>
</dbReference>
<dbReference type="OrthoDB" id="104418at2759"/>
<evidence type="ECO:0000259" key="1">
    <source>
        <dbReference type="PROSITE" id="PS50994"/>
    </source>
</evidence>
<organism evidence="2 3">
    <name type="scientific">Albugo candida</name>
    <dbReference type="NCBI Taxonomy" id="65357"/>
    <lineage>
        <taxon>Eukaryota</taxon>
        <taxon>Sar</taxon>
        <taxon>Stramenopiles</taxon>
        <taxon>Oomycota</taxon>
        <taxon>Peronosporomycetes</taxon>
        <taxon>Albuginales</taxon>
        <taxon>Albuginaceae</taxon>
        <taxon>Albugo</taxon>
    </lineage>
</organism>
<dbReference type="InterPro" id="IPR012337">
    <property type="entry name" value="RNaseH-like_sf"/>
</dbReference>
<dbReference type="PANTHER" id="PTHR42648:SF28">
    <property type="entry name" value="TRANSPOSON-ENCODED PROTEIN WITH RIBONUCLEASE H-LIKE AND RETROVIRUS ZINC FINGER-LIKE DOMAINS"/>
    <property type="match status" value="1"/>
</dbReference>
<dbReference type="EMBL" id="CAIX01002187">
    <property type="protein sequence ID" value="CCI11793.1"/>
    <property type="molecule type" value="Genomic_DNA"/>
</dbReference>
<dbReference type="Proteomes" id="UP000053237">
    <property type="component" value="Unassembled WGS sequence"/>
</dbReference>
<sequence>MAVQTQFNKKVKFFRHDGAREFATSSLKTFYEDQGIEQQVTVPYAHQTNATAERAIRTIVTIGRSLLHHAKLDKCFWAEAAMTAIYIKNRLPSPKIQDKTPFEIMYKSKPSVKHMRVFGCRAYVLTPKEKRLKWDPKAREGLFMGYEEASKAYRVFDMEAGQVVITRDVNFYE</sequence>
<dbReference type="InterPro" id="IPR036397">
    <property type="entry name" value="RNaseH_sf"/>
</dbReference>
<dbReference type="InterPro" id="IPR039537">
    <property type="entry name" value="Retrotran_Ty1/copia-like"/>
</dbReference>
<comment type="caution">
    <text evidence="2">The sequence shown here is derived from an EMBL/GenBank/DDBJ whole genome shotgun (WGS) entry which is preliminary data.</text>
</comment>
<dbReference type="InterPro" id="IPR001584">
    <property type="entry name" value="Integrase_cat-core"/>
</dbReference>
<protein>
    <recommendedName>
        <fullName evidence="1">Integrase catalytic domain-containing protein</fullName>
    </recommendedName>
</protein>
<dbReference type="AlphaFoldDB" id="A0A024FX79"/>
<accession>A0A024FX79</accession>